<comment type="catalytic activity">
    <reaction evidence="16">
        <text>L-lysyl-L-lysine(out) = L-lysyl-L-lysine(in)</text>
        <dbReference type="Rhea" id="RHEA:79403"/>
        <dbReference type="ChEBI" id="CHEBI:229956"/>
    </reaction>
</comment>
<feature type="transmembrane region" description="Helical" evidence="25">
    <location>
        <begin position="137"/>
        <end position="161"/>
    </location>
</feature>
<protein>
    <recommendedName>
        <fullName evidence="21">Lysosomal dipeptide transporter MFSD1</fullName>
    </recommendedName>
    <alternativeName>
        <fullName evidence="22">Major facilitator superfamily domain-containing protein 1</fullName>
    </alternativeName>
</protein>
<evidence type="ECO:0000256" key="3">
    <source>
        <dbReference type="ARBA" id="ARBA00022448"/>
    </source>
</evidence>
<feature type="transmembrane region" description="Helical" evidence="25">
    <location>
        <begin position="223"/>
        <end position="242"/>
    </location>
</feature>
<gene>
    <name evidence="27" type="ORF">ICHIAU1_09830</name>
</gene>
<keyword evidence="5 25" id="KW-1133">Transmembrane helix</keyword>
<dbReference type="PROSITE" id="PS50850">
    <property type="entry name" value="MFS"/>
    <property type="match status" value="1"/>
</dbReference>
<dbReference type="Gene3D" id="1.20.1250.20">
    <property type="entry name" value="MFS general substrate transporter like domains"/>
    <property type="match status" value="2"/>
</dbReference>
<evidence type="ECO:0000256" key="18">
    <source>
        <dbReference type="ARBA" id="ARBA00044912"/>
    </source>
</evidence>
<dbReference type="InterPro" id="IPR036259">
    <property type="entry name" value="MFS_trans_sf"/>
</dbReference>
<feature type="transmembrane region" description="Helical" evidence="25">
    <location>
        <begin position="167"/>
        <end position="187"/>
    </location>
</feature>
<evidence type="ECO:0000256" key="10">
    <source>
        <dbReference type="ARBA" id="ARBA00044881"/>
    </source>
</evidence>
<comment type="catalytic activity">
    <reaction evidence="14">
        <text>L-aspartyl-L-lysine(out) = L-aspartyl-L-lysine(in)</text>
        <dbReference type="Rhea" id="RHEA:79411"/>
        <dbReference type="ChEBI" id="CHEBI:229953"/>
    </reaction>
</comment>
<evidence type="ECO:0000256" key="8">
    <source>
        <dbReference type="ARBA" id="ARBA00044876"/>
    </source>
</evidence>
<evidence type="ECO:0000256" key="7">
    <source>
        <dbReference type="ARBA" id="ARBA00023228"/>
    </source>
</evidence>
<keyword evidence="28" id="KW-1185">Reference proteome</keyword>
<keyword evidence="6 25" id="KW-0472">Membrane</keyword>
<dbReference type="Pfam" id="PF07690">
    <property type="entry name" value="MFS_1"/>
    <property type="match status" value="1"/>
</dbReference>
<comment type="catalytic activity">
    <reaction evidence="10">
        <text>L-alpha-aminoacyl-L-arginine(out) = L-alpha-aminoacyl-L-arginine(in)</text>
        <dbReference type="Rhea" id="RHEA:79367"/>
        <dbReference type="ChEBI" id="CHEBI:229968"/>
    </reaction>
</comment>
<dbReference type="Proteomes" id="UP000463961">
    <property type="component" value="Chromosome"/>
</dbReference>
<keyword evidence="4 25" id="KW-0812">Transmembrane</keyword>
<dbReference type="PANTHER" id="PTHR23512:SF3">
    <property type="entry name" value="MAJOR FACILITATOR SUPERFAMILY DOMAIN-CONTAINING PROTEIN 1"/>
    <property type="match status" value="1"/>
</dbReference>
<dbReference type="PANTHER" id="PTHR23512">
    <property type="entry name" value="MAJOR FACILITATOR SUPERFAMILY DOMAIN-CONTAINING PROTEIN 1"/>
    <property type="match status" value="1"/>
</dbReference>
<evidence type="ECO:0000256" key="2">
    <source>
        <dbReference type="ARBA" id="ARBA00008335"/>
    </source>
</evidence>
<dbReference type="OrthoDB" id="5291895at2"/>
<dbReference type="SUPFAM" id="SSF103473">
    <property type="entry name" value="MFS general substrate transporter"/>
    <property type="match status" value="1"/>
</dbReference>
<comment type="similarity">
    <text evidence="2">Belongs to the major facilitator superfamily.</text>
</comment>
<dbReference type="GO" id="GO:0005765">
    <property type="term" value="C:lysosomal membrane"/>
    <property type="evidence" value="ECO:0007669"/>
    <property type="project" value="UniProtKB-SubCell"/>
</dbReference>
<evidence type="ECO:0000256" key="20">
    <source>
        <dbReference type="ARBA" id="ARBA00044924"/>
    </source>
</evidence>
<dbReference type="RefSeq" id="WP_162050536.1">
    <property type="nucleotide sequence ID" value="NZ_AP022345.1"/>
</dbReference>
<comment type="catalytic activity">
    <reaction evidence="12">
        <text>L-lysyl-L-alpha-amino acid(out) = L-lysyl-L-alpha-amino acid(in)</text>
        <dbReference type="Rhea" id="RHEA:79387"/>
        <dbReference type="ChEBI" id="CHEBI:229965"/>
    </reaction>
</comment>
<feature type="transmembrane region" description="Helical" evidence="25">
    <location>
        <begin position="389"/>
        <end position="410"/>
    </location>
</feature>
<keyword evidence="3" id="KW-0813">Transport</keyword>
<comment type="catalytic activity">
    <reaction evidence="9">
        <text>L-histidyl-glycine(out) = L-histidyl-glycine(in)</text>
        <dbReference type="Rhea" id="RHEA:79395"/>
        <dbReference type="ChEBI" id="CHEBI:229957"/>
    </reaction>
</comment>
<evidence type="ECO:0000256" key="11">
    <source>
        <dbReference type="ARBA" id="ARBA00044884"/>
    </source>
</evidence>
<keyword evidence="7" id="KW-0458">Lysosome</keyword>
<comment type="catalytic activity">
    <reaction evidence="11">
        <text>L-alpha-aminoacyl-L-histidine(out) = L-alpha-aminoacyl-L-histidine(in)</text>
        <dbReference type="Rhea" id="RHEA:79375"/>
        <dbReference type="ChEBI" id="CHEBI:229967"/>
    </reaction>
</comment>
<feature type="transmembrane region" description="Helical" evidence="25">
    <location>
        <begin position="12"/>
        <end position="29"/>
    </location>
</feature>
<feature type="transmembrane region" description="Helical" evidence="25">
    <location>
        <begin position="287"/>
        <end position="305"/>
    </location>
</feature>
<evidence type="ECO:0000259" key="26">
    <source>
        <dbReference type="PROSITE" id="PS50850"/>
    </source>
</evidence>
<evidence type="ECO:0000256" key="24">
    <source>
        <dbReference type="ARBA" id="ARBA00046376"/>
    </source>
</evidence>
<comment type="subcellular location">
    <subcellularLocation>
        <location evidence="1">Lysosome membrane</location>
        <topology evidence="1">Multi-pass membrane protein</topology>
    </subcellularLocation>
</comment>
<evidence type="ECO:0000256" key="22">
    <source>
        <dbReference type="ARBA" id="ARBA00045018"/>
    </source>
</evidence>
<comment type="catalytic activity">
    <reaction evidence="17">
        <text>L-arginyl-glycine(out) = L-arginyl-glycine(in)</text>
        <dbReference type="Rhea" id="RHEA:79391"/>
        <dbReference type="ChEBI" id="CHEBI:229955"/>
    </reaction>
</comment>
<evidence type="ECO:0000313" key="28">
    <source>
        <dbReference type="Proteomes" id="UP000463961"/>
    </source>
</evidence>
<proteinExistence type="inferred from homology"/>
<dbReference type="InterPro" id="IPR020846">
    <property type="entry name" value="MFS_dom"/>
</dbReference>
<dbReference type="InterPro" id="IPR011701">
    <property type="entry name" value="MFS"/>
</dbReference>
<reference evidence="28" key="1">
    <citation type="submission" date="2020-01" db="EMBL/GenBank/DDBJ databases">
        <title>Phosphoaccumulans saitamaens gen. nov., sp. nov., a polyphosphate accumulating bacterium isolated from surface river water.</title>
        <authorList>
            <person name="Watanabe K."/>
            <person name="Suda W."/>
        </authorList>
    </citation>
    <scope>NUCLEOTIDE SEQUENCE [LARGE SCALE GENOMIC DNA]</scope>
    <source>
        <strain evidence="28">ICHIAU1</strain>
    </source>
</reference>
<evidence type="ECO:0000256" key="23">
    <source>
        <dbReference type="ARBA" id="ARBA00045709"/>
    </source>
</evidence>
<feature type="transmembrane region" description="Helical" evidence="25">
    <location>
        <begin position="346"/>
        <end position="369"/>
    </location>
</feature>
<dbReference type="InterPro" id="IPR052187">
    <property type="entry name" value="MFSD1"/>
</dbReference>
<evidence type="ECO:0000256" key="17">
    <source>
        <dbReference type="ARBA" id="ARBA00044903"/>
    </source>
</evidence>
<feature type="transmembrane region" description="Helical" evidence="25">
    <location>
        <begin position="254"/>
        <end position="275"/>
    </location>
</feature>
<evidence type="ECO:0000256" key="19">
    <source>
        <dbReference type="ARBA" id="ARBA00044919"/>
    </source>
</evidence>
<comment type="catalytic activity">
    <reaction evidence="8">
        <text>L-lysyl-L-alanine(out) = L-lysyl-L-alanine(in)</text>
        <dbReference type="Rhea" id="RHEA:79399"/>
        <dbReference type="ChEBI" id="CHEBI:229954"/>
    </reaction>
</comment>
<comment type="catalytic activity">
    <reaction evidence="18">
        <text>L-histidyl-L-alpha-amino acid(out) = L-histidyl-L-alpha-amino acid(in)</text>
        <dbReference type="Rhea" id="RHEA:79379"/>
        <dbReference type="ChEBI" id="CHEBI:229964"/>
    </reaction>
</comment>
<evidence type="ECO:0000256" key="1">
    <source>
        <dbReference type="ARBA" id="ARBA00004155"/>
    </source>
</evidence>
<evidence type="ECO:0000313" key="27">
    <source>
        <dbReference type="EMBL" id="BBU68700.1"/>
    </source>
</evidence>
<comment type="catalytic activity">
    <reaction evidence="13">
        <text>L-alpha-aminoacyl-L-lysine(out) = L-alpha-aminoacyl-L-lysine(in)</text>
        <dbReference type="Rhea" id="RHEA:79383"/>
        <dbReference type="ChEBI" id="CHEBI:229966"/>
    </reaction>
</comment>
<dbReference type="AlphaFoldDB" id="A0A7R6R0S4"/>
<evidence type="ECO:0000256" key="14">
    <source>
        <dbReference type="ARBA" id="ARBA00044898"/>
    </source>
</evidence>
<evidence type="ECO:0000256" key="15">
    <source>
        <dbReference type="ARBA" id="ARBA00044899"/>
    </source>
</evidence>
<organism evidence="27 28">
    <name type="scientific">Fluviibacter phosphoraccumulans</name>
    <dbReference type="NCBI Taxonomy" id="1751046"/>
    <lineage>
        <taxon>Bacteria</taxon>
        <taxon>Pseudomonadati</taxon>
        <taxon>Pseudomonadota</taxon>
        <taxon>Betaproteobacteria</taxon>
        <taxon>Rhodocyclales</taxon>
        <taxon>Fluviibacteraceae</taxon>
        <taxon>Fluviibacter</taxon>
    </lineage>
</organism>
<evidence type="ECO:0000256" key="12">
    <source>
        <dbReference type="ARBA" id="ARBA00044891"/>
    </source>
</evidence>
<accession>A0A7R6R0S4</accession>
<dbReference type="EMBL" id="AP022345">
    <property type="protein sequence ID" value="BBU68700.1"/>
    <property type="molecule type" value="Genomic_DNA"/>
</dbReference>
<evidence type="ECO:0000256" key="9">
    <source>
        <dbReference type="ARBA" id="ARBA00044878"/>
    </source>
</evidence>
<dbReference type="GO" id="GO:0022857">
    <property type="term" value="F:transmembrane transporter activity"/>
    <property type="evidence" value="ECO:0007669"/>
    <property type="project" value="InterPro"/>
</dbReference>
<feature type="transmembrane region" description="Helical" evidence="25">
    <location>
        <begin position="311"/>
        <end position="334"/>
    </location>
</feature>
<name>A0A7R6R0S4_9RHOO</name>
<evidence type="ECO:0000256" key="13">
    <source>
        <dbReference type="ARBA" id="ARBA00044893"/>
    </source>
</evidence>
<comment type="function">
    <text evidence="23">Lysosomal dipeptide uniporter that selectively exports lysine, arginine or histidine-containing dipeptides with a net positive charge from the lysosome lumen into the cytosol. Could play a role in a specific type of protein O-glycosylation indirectly regulating macrophages migration and tissue invasion. Also essential for liver homeostasis.</text>
</comment>
<comment type="catalytic activity">
    <reaction evidence="20">
        <text>L-lysyl-glycine(out) = L-lysyl-glycine(in)</text>
        <dbReference type="Rhea" id="RHEA:79407"/>
        <dbReference type="ChEBI" id="CHEBI:191202"/>
    </reaction>
</comment>
<evidence type="ECO:0000256" key="4">
    <source>
        <dbReference type="ARBA" id="ARBA00022692"/>
    </source>
</evidence>
<evidence type="ECO:0000256" key="6">
    <source>
        <dbReference type="ARBA" id="ARBA00023136"/>
    </source>
</evidence>
<feature type="domain" description="Major facilitator superfamily (MFS) profile" evidence="26">
    <location>
        <begin position="11"/>
        <end position="415"/>
    </location>
</feature>
<feature type="transmembrane region" description="Helical" evidence="25">
    <location>
        <begin position="106"/>
        <end position="125"/>
    </location>
</feature>
<evidence type="ECO:0000256" key="5">
    <source>
        <dbReference type="ARBA" id="ARBA00022989"/>
    </source>
</evidence>
<comment type="catalytic activity">
    <reaction evidence="19">
        <text>L-alanyl-L-lysine(out) = L-alanyl-L-lysine(in)</text>
        <dbReference type="Rhea" id="RHEA:79415"/>
        <dbReference type="ChEBI" id="CHEBI:192470"/>
    </reaction>
</comment>
<evidence type="ECO:0000256" key="21">
    <source>
        <dbReference type="ARBA" id="ARBA00044985"/>
    </source>
</evidence>
<evidence type="ECO:0000256" key="25">
    <source>
        <dbReference type="SAM" id="Phobius"/>
    </source>
</evidence>
<sequence>MKLSAGGTPTRQATIIFAVVMAAYTLSFFQRFAPASIAQDLSLAFDTTAASLGVLAATYFYVYTLMQVPTGVLVDTLGPRRIILLGGIVSCVGSLWFGLADTLTQALIGRTLVGLGVSVTFIAMLKIIALSFDERRFASLAGAGVFVGNIGAVLAGVPLAYAATELGWRNVFVAVAVASLVLGTLSWGMMRGSAAMGGVKVDRTVVMGGLLSVIRNRLTWAPALANLGLAGSYFTFAGLWAMPYLTQVHGYSRSLAATHLSLMYAGFAIGCLVLGFLSDKLHRRKSILIVASTVYVAIWTVWMWGGAMSATLTMALFFLMGFSTAGFTLTWACAKEVNPPQLAGMSTSIANVGGFFGAAVMQPVVGLLMDQVWSGATMNGVRVYTLDDFRFGFSLVVVMAVLGLVAAFFIRETACRNLWVDAQLKAGA</sequence>
<comment type="catalytic activity">
    <reaction evidence="15">
        <text>L-arginyl-L-alpha-amino acid(out) = L-arginyl-L-alpha-amino acid(in)</text>
        <dbReference type="Rhea" id="RHEA:79371"/>
        <dbReference type="ChEBI" id="CHEBI:84315"/>
    </reaction>
</comment>
<comment type="subunit">
    <text evidence="24">Homodimer. Interacts with lysosomal protein GLMP (via lumenal domain); the interaction starts while both proteins are still in the endoplasmic reticulum and is required for stabilization of MFSD1 in lysosomes but has no direct effect on its targeting to lysosomes or transporter activity.</text>
</comment>
<feature type="transmembrane region" description="Helical" evidence="25">
    <location>
        <begin position="82"/>
        <end position="100"/>
    </location>
</feature>
<evidence type="ECO:0000256" key="16">
    <source>
        <dbReference type="ARBA" id="ARBA00044900"/>
    </source>
</evidence>